<accession>A0A4R6ZAD3</accession>
<evidence type="ECO:0000313" key="1">
    <source>
        <dbReference type="EMBL" id="TDR48898.1"/>
    </source>
</evidence>
<protein>
    <recommendedName>
        <fullName evidence="3">Lipoprotein</fullName>
    </recommendedName>
</protein>
<dbReference type="AlphaFoldDB" id="A0A4R6ZAD3"/>
<dbReference type="PROSITE" id="PS51257">
    <property type="entry name" value="PROKAR_LIPOPROTEIN"/>
    <property type="match status" value="1"/>
</dbReference>
<evidence type="ECO:0008006" key="3">
    <source>
        <dbReference type="Google" id="ProtNLM"/>
    </source>
</evidence>
<dbReference type="OrthoDB" id="9926776at2"/>
<organism evidence="1 2">
    <name type="scientific">Tahibacter aquaticus</name>
    <dbReference type="NCBI Taxonomy" id="520092"/>
    <lineage>
        <taxon>Bacteria</taxon>
        <taxon>Pseudomonadati</taxon>
        <taxon>Pseudomonadota</taxon>
        <taxon>Gammaproteobacteria</taxon>
        <taxon>Lysobacterales</taxon>
        <taxon>Rhodanobacteraceae</taxon>
        <taxon>Tahibacter</taxon>
    </lineage>
</organism>
<reference evidence="1 2" key="1">
    <citation type="submission" date="2019-03" db="EMBL/GenBank/DDBJ databases">
        <title>Genomic Encyclopedia of Type Strains, Phase IV (KMG-IV): sequencing the most valuable type-strain genomes for metagenomic binning, comparative biology and taxonomic classification.</title>
        <authorList>
            <person name="Goeker M."/>
        </authorList>
    </citation>
    <scope>NUCLEOTIDE SEQUENCE [LARGE SCALE GENOMIC DNA]</scope>
    <source>
        <strain evidence="1 2">DSM 21667</strain>
    </source>
</reference>
<name>A0A4R6ZAD3_9GAMM</name>
<dbReference type="Proteomes" id="UP000295293">
    <property type="component" value="Unassembled WGS sequence"/>
</dbReference>
<dbReference type="RefSeq" id="WP_133816997.1">
    <property type="nucleotide sequence ID" value="NZ_SNZH01000001.1"/>
</dbReference>
<gene>
    <name evidence="1" type="ORF">DFR29_101522</name>
</gene>
<dbReference type="EMBL" id="SNZH01000001">
    <property type="protein sequence ID" value="TDR48898.1"/>
    <property type="molecule type" value="Genomic_DNA"/>
</dbReference>
<comment type="caution">
    <text evidence="1">The sequence shown here is derived from an EMBL/GenBank/DDBJ whole genome shotgun (WGS) entry which is preliminary data.</text>
</comment>
<sequence>MRAAVVAIAMAVLLTGCGGGREMAAARACESAVKQKLAGRTFDLNLNDMAATAKAEGGDILYLASTVVFDKGLTSEYKQTMDCKVRFEADKEPSVILLQFNWSMDAIKKN</sequence>
<keyword evidence="2" id="KW-1185">Reference proteome</keyword>
<proteinExistence type="predicted"/>
<evidence type="ECO:0000313" key="2">
    <source>
        <dbReference type="Proteomes" id="UP000295293"/>
    </source>
</evidence>